<dbReference type="PROSITE" id="PS51099">
    <property type="entry name" value="PTS_EIIB_TYPE_2"/>
    <property type="match status" value="2"/>
</dbReference>
<feature type="domain" description="PTS EIIC type-2" evidence="14">
    <location>
        <begin position="258"/>
        <end position="592"/>
    </location>
</feature>
<feature type="domain" description="PTS EIIB type-2" evidence="13">
    <location>
        <begin position="4"/>
        <end position="99"/>
    </location>
</feature>
<keyword evidence="2" id="KW-0813">Transport</keyword>
<dbReference type="AlphaFoldDB" id="A0A418V8V5"/>
<evidence type="ECO:0000313" key="16">
    <source>
        <dbReference type="Proteomes" id="UP000286287"/>
    </source>
</evidence>
<dbReference type="GO" id="GO:0022877">
    <property type="term" value="F:protein-N(PI)-phosphohistidine-fructose phosphotransferase system transporter activity"/>
    <property type="evidence" value="ECO:0007669"/>
    <property type="project" value="InterPro"/>
</dbReference>
<sequence length="601" mass="60709">MAKLVAVTACPTGIAHTFMAAEALRRAALSAGHEIRVETQGSVGTADALTPAEIAAADAVILATDVRVDESRFAGKKLIQASSQEAIRNAAGLVAQVGGRVAENSVVGDTAVPTSVAAGKKYIIGITSCPTGIAHTFMAAEGLEGGAKALGYDVKIETQGSVGAGNPLTPDDVRRADLVVIAADTNVDLSRFAGKRLYSTGTKPAIKDGAAVIRTAEQQAAVQGGGSLGGSGAGAASGDYVAAAAAAKAAKNAGVPSFYKHLMTGVSHMLPFVVAGGLLIALGFAFGGINPAPGSFGDTIKNIGGNGAFQLFIPVLAGYIAFSIADRPGLAPGMVGGLMAMQGGSGFLGGMIAGFIAGYLTRWLNQGIRLPRTLEGLKPTLLLPLLGTLLTGLLMFYVVGKPVAAALTAATTWLQGLQGTSAGVLGAILGGMMAFDMGGPINKAAYTFSTGLLTEKNYLPIAAAMAAGMTPPLALFLATLFFRNRFTKEEIEAGKAAGVLGIAFITEGAIPFAARDPLRVIPSLMVGSAVAGAMSMAFRCQLHAPHGGIFVLAIPGAVDHLPMYTVSILAGTLVSTLMLGLLKKPIAPAAPLAEQQAVATD</sequence>
<keyword evidence="5" id="KW-0762">Sugar transport</keyword>
<evidence type="ECO:0000256" key="2">
    <source>
        <dbReference type="ARBA" id="ARBA00022448"/>
    </source>
</evidence>
<protein>
    <submittedName>
        <fullName evidence="15">PTS fructose-like transporter subunit IIB</fullName>
        <ecNumber evidence="15">2.7.1.202</ecNumber>
    </submittedName>
</protein>
<evidence type="ECO:0000256" key="8">
    <source>
        <dbReference type="ARBA" id="ARBA00022692"/>
    </source>
</evidence>
<dbReference type="Pfam" id="PF02378">
    <property type="entry name" value="PTS_EIIC"/>
    <property type="match status" value="1"/>
</dbReference>
<dbReference type="Pfam" id="PF02302">
    <property type="entry name" value="PTS_IIB"/>
    <property type="match status" value="2"/>
</dbReference>
<evidence type="ECO:0000256" key="1">
    <source>
        <dbReference type="ARBA" id="ARBA00004429"/>
    </source>
</evidence>
<feature type="transmembrane region" description="Helical" evidence="12">
    <location>
        <begin position="269"/>
        <end position="287"/>
    </location>
</feature>
<dbReference type="PROSITE" id="PS51104">
    <property type="entry name" value="PTS_EIIC_TYPE_2"/>
    <property type="match status" value="1"/>
</dbReference>
<keyword evidence="9" id="KW-0418">Kinase</keyword>
<proteinExistence type="predicted"/>
<evidence type="ECO:0000313" key="15">
    <source>
        <dbReference type="EMBL" id="RJF72541.1"/>
    </source>
</evidence>
<feature type="transmembrane region" description="Helical" evidence="12">
    <location>
        <begin position="458"/>
        <end position="482"/>
    </location>
</feature>
<keyword evidence="8 12" id="KW-0812">Transmembrane</keyword>
<dbReference type="InterPro" id="IPR003352">
    <property type="entry name" value="PTS_EIIC"/>
</dbReference>
<evidence type="ECO:0000256" key="9">
    <source>
        <dbReference type="ARBA" id="ARBA00022777"/>
    </source>
</evidence>
<dbReference type="InterPro" id="IPR006327">
    <property type="entry name" value="PTS_IIC_fruc"/>
</dbReference>
<feature type="transmembrane region" description="Helical" evidence="12">
    <location>
        <begin position="381"/>
        <end position="399"/>
    </location>
</feature>
<dbReference type="RefSeq" id="WP_119764774.1">
    <property type="nucleotide sequence ID" value="NZ_QYUJ01000014.1"/>
</dbReference>
<dbReference type="NCBIfam" id="TIGR00829">
    <property type="entry name" value="FRU"/>
    <property type="match status" value="2"/>
</dbReference>
<dbReference type="OrthoDB" id="9782569at2"/>
<dbReference type="EC" id="2.7.1.202" evidence="15"/>
<dbReference type="GO" id="GO:0005351">
    <property type="term" value="F:carbohydrate:proton symporter activity"/>
    <property type="evidence" value="ECO:0007669"/>
    <property type="project" value="InterPro"/>
</dbReference>
<name>A0A418V8V5_9DEIO</name>
<evidence type="ECO:0000259" key="14">
    <source>
        <dbReference type="PROSITE" id="PS51104"/>
    </source>
</evidence>
<gene>
    <name evidence="15" type="ORF">D3875_14305</name>
</gene>
<organism evidence="15 16">
    <name type="scientific">Deinococcus cavernae</name>
    <dbReference type="NCBI Taxonomy" id="2320857"/>
    <lineage>
        <taxon>Bacteria</taxon>
        <taxon>Thermotogati</taxon>
        <taxon>Deinococcota</taxon>
        <taxon>Deinococci</taxon>
        <taxon>Deinococcales</taxon>
        <taxon>Deinococcaceae</taxon>
        <taxon>Deinococcus</taxon>
    </lineage>
</organism>
<evidence type="ECO:0000259" key="13">
    <source>
        <dbReference type="PROSITE" id="PS51099"/>
    </source>
</evidence>
<accession>A0A418V8V5</accession>
<dbReference type="SUPFAM" id="SSF52794">
    <property type="entry name" value="PTS system IIB component-like"/>
    <property type="match status" value="2"/>
</dbReference>
<evidence type="ECO:0000256" key="4">
    <source>
        <dbReference type="ARBA" id="ARBA00022553"/>
    </source>
</evidence>
<dbReference type="Proteomes" id="UP000286287">
    <property type="component" value="Unassembled WGS sequence"/>
</dbReference>
<evidence type="ECO:0000256" key="11">
    <source>
        <dbReference type="ARBA" id="ARBA00023136"/>
    </source>
</evidence>
<evidence type="ECO:0000256" key="3">
    <source>
        <dbReference type="ARBA" id="ARBA00022475"/>
    </source>
</evidence>
<keyword evidence="11 12" id="KW-0472">Membrane</keyword>
<evidence type="ECO:0000256" key="7">
    <source>
        <dbReference type="ARBA" id="ARBA00022683"/>
    </source>
</evidence>
<feature type="domain" description="PTS EIIB type-2" evidence="13">
    <location>
        <begin position="123"/>
        <end position="218"/>
    </location>
</feature>
<dbReference type="CDD" id="cd05569">
    <property type="entry name" value="PTS_IIB_fructose"/>
    <property type="match status" value="2"/>
</dbReference>
<dbReference type="NCBIfam" id="NF007783">
    <property type="entry name" value="PRK10474.1"/>
    <property type="match status" value="2"/>
</dbReference>
<dbReference type="InterPro" id="IPR003353">
    <property type="entry name" value="PTS_IIB_fruc"/>
</dbReference>
<keyword evidence="4" id="KW-0597">Phosphoprotein</keyword>
<dbReference type="Gene3D" id="3.40.50.2300">
    <property type="match status" value="2"/>
</dbReference>
<dbReference type="NCBIfam" id="TIGR01427">
    <property type="entry name" value="PTS_IIC_fructo"/>
    <property type="match status" value="1"/>
</dbReference>
<comment type="subcellular location">
    <subcellularLocation>
        <location evidence="1">Cell inner membrane</location>
        <topology evidence="1">Multi-pass membrane protein</topology>
    </subcellularLocation>
</comment>
<dbReference type="GO" id="GO:0009401">
    <property type="term" value="P:phosphoenolpyruvate-dependent sugar phosphotransferase system"/>
    <property type="evidence" value="ECO:0007669"/>
    <property type="project" value="UniProtKB-KW"/>
</dbReference>
<dbReference type="EMBL" id="QYUJ01000014">
    <property type="protein sequence ID" value="RJF72541.1"/>
    <property type="molecule type" value="Genomic_DNA"/>
</dbReference>
<keyword evidence="3" id="KW-1003">Cell membrane</keyword>
<dbReference type="GO" id="GO:0090563">
    <property type="term" value="F:protein-phosphocysteine-sugar phosphotransferase activity"/>
    <property type="evidence" value="ECO:0007669"/>
    <property type="project" value="TreeGrafter"/>
</dbReference>
<dbReference type="InterPro" id="IPR036095">
    <property type="entry name" value="PTS_EIIB-like_sf"/>
</dbReference>
<evidence type="ECO:0000256" key="10">
    <source>
        <dbReference type="ARBA" id="ARBA00022989"/>
    </source>
</evidence>
<dbReference type="GO" id="GO:0016301">
    <property type="term" value="F:kinase activity"/>
    <property type="evidence" value="ECO:0007669"/>
    <property type="project" value="UniProtKB-KW"/>
</dbReference>
<evidence type="ECO:0000256" key="6">
    <source>
        <dbReference type="ARBA" id="ARBA00022679"/>
    </source>
</evidence>
<feature type="transmembrane region" description="Helical" evidence="12">
    <location>
        <begin position="561"/>
        <end position="582"/>
    </location>
</feature>
<feature type="transmembrane region" description="Helical" evidence="12">
    <location>
        <begin position="494"/>
        <end position="514"/>
    </location>
</feature>
<evidence type="ECO:0000256" key="5">
    <source>
        <dbReference type="ARBA" id="ARBA00022597"/>
    </source>
</evidence>
<reference evidence="15 16" key="1">
    <citation type="submission" date="2018-09" db="EMBL/GenBank/DDBJ databases">
        <authorList>
            <person name="Zhu H."/>
        </authorList>
    </citation>
    <scope>NUCLEOTIDE SEQUENCE [LARGE SCALE GENOMIC DNA]</scope>
    <source>
        <strain evidence="15 16">K2S05-167</strain>
    </source>
</reference>
<keyword evidence="7" id="KW-0598">Phosphotransferase system</keyword>
<evidence type="ECO:0000256" key="12">
    <source>
        <dbReference type="SAM" id="Phobius"/>
    </source>
</evidence>
<dbReference type="GO" id="GO:0005886">
    <property type="term" value="C:plasma membrane"/>
    <property type="evidence" value="ECO:0007669"/>
    <property type="project" value="UniProtKB-SubCell"/>
</dbReference>
<dbReference type="InterPro" id="IPR013011">
    <property type="entry name" value="PTS_EIIB_2"/>
</dbReference>
<dbReference type="PANTHER" id="PTHR30505:SF0">
    <property type="entry name" value="FRUCTOSE-LIKE PTS SYSTEM EIIBC COMPONENT-RELATED"/>
    <property type="match status" value="1"/>
</dbReference>
<feature type="transmembrane region" description="Helical" evidence="12">
    <location>
        <begin position="308"/>
        <end position="325"/>
    </location>
</feature>
<feature type="transmembrane region" description="Helical" evidence="12">
    <location>
        <begin position="337"/>
        <end position="360"/>
    </location>
</feature>
<keyword evidence="10 12" id="KW-1133">Transmembrane helix</keyword>
<keyword evidence="6 15" id="KW-0808">Transferase</keyword>
<dbReference type="PANTHER" id="PTHR30505">
    <property type="entry name" value="FRUCTOSE-LIKE PERMEASE"/>
    <property type="match status" value="1"/>
</dbReference>
<dbReference type="InterPro" id="IPR013014">
    <property type="entry name" value="PTS_EIIC_2"/>
</dbReference>
<keyword evidence="16" id="KW-1185">Reference proteome</keyword>
<comment type="caution">
    <text evidence="15">The sequence shown here is derived from an EMBL/GenBank/DDBJ whole genome shotgun (WGS) entry which is preliminary data.</text>
</comment>
<dbReference type="FunFam" id="3.40.50.2300:FF:000014">
    <property type="entry name" value="PTS system fructose-like transporter subunit IIB"/>
    <property type="match status" value="2"/>
</dbReference>
<dbReference type="InterPro" id="IPR003501">
    <property type="entry name" value="PTS_EIIB_2/3"/>
</dbReference>
<dbReference type="InterPro" id="IPR050864">
    <property type="entry name" value="Bacterial_PTS_Sugar_Transport"/>
</dbReference>